<reference evidence="3" key="1">
    <citation type="submission" date="2016-10" db="EMBL/GenBank/DDBJ databases">
        <authorList>
            <person name="Varghese N."/>
            <person name="Submissions S."/>
        </authorList>
    </citation>
    <scope>NUCLEOTIDE SEQUENCE [LARGE SCALE GENOMIC DNA]</scope>
    <source>
        <strain evidence="3">CGMCC 4.7042</strain>
    </source>
</reference>
<feature type="region of interest" description="Disordered" evidence="1">
    <location>
        <begin position="1"/>
        <end position="146"/>
    </location>
</feature>
<protein>
    <submittedName>
        <fullName evidence="2">Uncharacterized protein</fullName>
    </submittedName>
</protein>
<gene>
    <name evidence="2" type="ORF">SAMN05444921_107198</name>
</gene>
<keyword evidence="3" id="KW-1185">Reference proteome</keyword>
<evidence type="ECO:0000256" key="1">
    <source>
        <dbReference type="SAM" id="MobiDB-lite"/>
    </source>
</evidence>
<proteinExistence type="predicted"/>
<feature type="compositionally biased region" description="Basic residues" evidence="1">
    <location>
        <begin position="28"/>
        <end position="48"/>
    </location>
</feature>
<organism evidence="2 3">
    <name type="scientific">Streptomyces wuyuanensis</name>
    <dbReference type="NCBI Taxonomy" id="1196353"/>
    <lineage>
        <taxon>Bacteria</taxon>
        <taxon>Bacillati</taxon>
        <taxon>Actinomycetota</taxon>
        <taxon>Actinomycetes</taxon>
        <taxon>Kitasatosporales</taxon>
        <taxon>Streptomycetaceae</taxon>
        <taxon>Streptomyces</taxon>
    </lineage>
</organism>
<dbReference type="AlphaFoldDB" id="A0A1G9SSF2"/>
<feature type="compositionally biased region" description="Basic residues" evidence="1">
    <location>
        <begin position="70"/>
        <end position="93"/>
    </location>
</feature>
<feature type="compositionally biased region" description="Low complexity" evidence="1">
    <location>
        <begin position="7"/>
        <end position="27"/>
    </location>
</feature>
<dbReference type="Proteomes" id="UP000199063">
    <property type="component" value="Unassembled WGS sequence"/>
</dbReference>
<evidence type="ECO:0000313" key="3">
    <source>
        <dbReference type="Proteomes" id="UP000199063"/>
    </source>
</evidence>
<dbReference type="EMBL" id="FNHI01000007">
    <property type="protein sequence ID" value="SDM38341.1"/>
    <property type="molecule type" value="Genomic_DNA"/>
</dbReference>
<sequence length="301" mass="32757">MPDARRPGVLAAPRAAALPARTGASAPGRRRSRRPGRPRPRRRRRRMCRMPQGRPGRRRSRKLPIEPLRPRRRPPGRARRRSPASRGRRRRIGGRSPCARPSGGSFRVPRGRPERGRPPGVRPPSAAPSGVPVREPGRGRVRRCGRPGMRARKLLVAGVRGRCGGGAAGMRRCAPDVAGPSRRWATRGQRGRVPSGHCRVFFLWRLFGDRRPSADSAPPLRPRVGGGAAGVPGGSLYGAGAIAIRSVLVHAPWDACSLARREQDSRALGRRGVAPYPWGYGVGKMIPGQSSAANRRPPMRI</sequence>
<evidence type="ECO:0000313" key="2">
    <source>
        <dbReference type="EMBL" id="SDM38341.1"/>
    </source>
</evidence>
<name>A0A1G9SSF2_9ACTN</name>
<accession>A0A1G9SSF2</accession>
<dbReference type="STRING" id="1196353.SAMN05444921_107198"/>